<dbReference type="GO" id="GO:0008237">
    <property type="term" value="F:metallopeptidase activity"/>
    <property type="evidence" value="ECO:0007669"/>
    <property type="project" value="InterPro"/>
</dbReference>
<dbReference type="SUPFAM" id="SSF55486">
    <property type="entry name" value="Metalloproteases ('zincins'), catalytic domain"/>
    <property type="match status" value="1"/>
</dbReference>
<evidence type="ECO:0000313" key="1">
    <source>
        <dbReference type="EMBL" id="RIY35014.1"/>
    </source>
</evidence>
<evidence type="ECO:0000313" key="2">
    <source>
        <dbReference type="Proteomes" id="UP000265497"/>
    </source>
</evidence>
<comment type="caution">
    <text evidence="1">The sequence shown here is derived from an EMBL/GenBank/DDBJ whole genome shotgun (WGS) entry which is preliminary data.</text>
</comment>
<accession>A0A3A1YFL0</accession>
<proteinExistence type="predicted"/>
<dbReference type="Proteomes" id="UP000265497">
    <property type="component" value="Unassembled WGS sequence"/>
</dbReference>
<organism evidence="1 2">
    <name type="scientific">Capnocytophaga canis</name>
    <dbReference type="NCBI Taxonomy" id="1848903"/>
    <lineage>
        <taxon>Bacteria</taxon>
        <taxon>Pseudomonadati</taxon>
        <taxon>Bacteroidota</taxon>
        <taxon>Flavobacteriia</taxon>
        <taxon>Flavobacteriales</taxon>
        <taxon>Flavobacteriaceae</taxon>
        <taxon>Capnocytophaga</taxon>
    </lineage>
</organism>
<dbReference type="AlphaFoldDB" id="A0A3A1YFL0"/>
<sequence>MAIATITLHATGKKVSAELKHNGLGAIYFRPHTNYKGEYGFDWVRDRFDPIPYEDIVGKNDFVLDIDDFVFSKQEHKYEFLLKEYKTFKHPIVNDDNYYVPYLTLLPNTEAKFVLHIEILKYINEYRFEYDNTLFELSKSDLTEKEAGRYQTEISVKCTNKFSENKYISIYGDDKLMGQIMILANHIRKKIKVNCYYVSWGSFQTTRISENEFKSNLNKYLSQFYTEADIDFKEYNDFKNKDSLSAFFSEIDLKAKTDEDGEKDTLIKIDRETKENYIDSNHKKYDVLFKNLDKYTLEKEKCYKMFLLPLKGGNKEKKEKVHDQKIIKYIDGKVDKIGGKNLFLFKDFDLDTTPVHELLHCLGLLHTFDPNAKYVFEKGKTDNLMDYSVITNTSSFWQWKKVNKEINNKI</sequence>
<reference evidence="1 2" key="1">
    <citation type="submission" date="2017-08" db="EMBL/GenBank/DDBJ databases">
        <title>Capnocytophaga canis 17-158 assembly.</title>
        <authorList>
            <person name="Gulvik C.A."/>
        </authorList>
    </citation>
    <scope>NUCLEOTIDE SEQUENCE [LARGE SCALE GENOMIC DNA]</scope>
    <source>
        <strain evidence="1 2">17-158</strain>
    </source>
</reference>
<dbReference type="EMBL" id="NSDI01000032">
    <property type="protein sequence ID" value="RIY35014.1"/>
    <property type="molecule type" value="Genomic_DNA"/>
</dbReference>
<dbReference type="RefSeq" id="WP_119653188.1">
    <property type="nucleotide sequence ID" value="NZ_JBIURC010000036.1"/>
</dbReference>
<name>A0A3A1YFL0_9FLAO</name>
<gene>
    <name evidence="1" type="ORF">CKY20_11505</name>
</gene>
<dbReference type="InterPro" id="IPR024079">
    <property type="entry name" value="MetalloPept_cat_dom_sf"/>
</dbReference>
<protein>
    <submittedName>
        <fullName evidence="1">Uncharacterized protein</fullName>
    </submittedName>
</protein>
<dbReference type="Gene3D" id="3.40.390.10">
    <property type="entry name" value="Collagenase (Catalytic Domain)"/>
    <property type="match status" value="1"/>
</dbReference>